<feature type="compositionally biased region" description="Basic and acidic residues" evidence="1">
    <location>
        <begin position="698"/>
        <end position="714"/>
    </location>
</feature>
<feature type="compositionally biased region" description="Basic and acidic residues" evidence="1">
    <location>
        <begin position="778"/>
        <end position="793"/>
    </location>
</feature>
<evidence type="ECO:0000313" key="2">
    <source>
        <dbReference type="EMBL" id="CEM36689.1"/>
    </source>
</evidence>
<dbReference type="EMBL" id="CDMZ01001724">
    <property type="protein sequence ID" value="CEM36689.1"/>
    <property type="molecule type" value="Genomic_DNA"/>
</dbReference>
<evidence type="ECO:0000256" key="1">
    <source>
        <dbReference type="SAM" id="MobiDB-lite"/>
    </source>
</evidence>
<feature type="region of interest" description="Disordered" evidence="1">
    <location>
        <begin position="816"/>
        <end position="1018"/>
    </location>
</feature>
<feature type="compositionally biased region" description="Low complexity" evidence="1">
    <location>
        <begin position="994"/>
        <end position="1008"/>
    </location>
</feature>
<feature type="region of interest" description="Disordered" evidence="1">
    <location>
        <begin position="767"/>
        <end position="801"/>
    </location>
</feature>
<feature type="region of interest" description="Disordered" evidence="1">
    <location>
        <begin position="432"/>
        <end position="453"/>
    </location>
</feature>
<accession>A0A0G4GZZ8</accession>
<feature type="compositionally biased region" description="Low complexity" evidence="1">
    <location>
        <begin position="1"/>
        <end position="15"/>
    </location>
</feature>
<dbReference type="VEuPathDB" id="CryptoDB:Cvel_5465"/>
<name>A0A0G4GZZ8_9ALVE</name>
<sequence>MAEEAPTGSAGASSPSSPPTKGFGWVPKWTTKKFLEANADQMYVLVQKNKRVAKSTFRYHVQNTKIFRGLPSGLAVPKLRSFGDVVPCPGHRPKLLTVLPLRMMSSEEFNFVTAILVIDTIKMILAYNHDQRKGQDQRPVDVSASFIWKILSNECNSPDEIHPFNRLQIRFREFALDMNENDTNPYIKLPDDRIHRDTGFVSLLDGTPNSEREGRKDFPKDYQSPSARKAALLDHKKQKTMKTIDERWREVQKSLYYTAWQKPGSLPAARRKHERLTFWEKAEAGDLPRALQMTFAQFLDLLYRYNEKLWTVGRLHAHDPPEVRGMSNLAVPADPSKCNVFIRLEADLDDFKKFERAKNEWIHMRFPTDFDTNGNVFMHSNAFIQRDEALHGPAQQTKGAREAAEGTDRFAYWNEVLQNRAAWRKKMEATAPKPMHPDFRMNRAGDGGRGFTRKTEDLEEKGIRLLMRDQTYAYGALSQYPVMNVDLNFQNIDDDDDPLAGSLQPAAGNSAEATARNAWASVGILPPGPRPAAAAQQRQPQPGLSRKRNRKERSETGPRSPVREGVQAEIVDVEDDHLHSVRSSNSGRGEEEVMGVGHESSMVAEGGEISLPGPSANGHRRGGVRLRDRDLVAMEMEGDRGDSEMSGVGGLAAAIGAEVGFGHRGEEVDGVRFVGGLGGRAVGLLGNRDGGLVGGRAGEGEAERGSEEMEDVGEGREVTAVNGAVSLLNGVAGENGGFSSFSPSHPGLGSFGGENGFVSVVPREILGEGEGGSLSGGERLKKEASDETADTRDGGGGGMEMKVEEVYIGVVAIDDSDLDSDSDDDSPQGGEEQESERASPEELPPQPLPASLLQPEGGSQVAAPEGEGLLPSSTSLDKRKRSGEGEGPEQVPAENGDVPLASAAVGQPGPIADPGGDAAPPSQDPALQRPSPEPNTNGRAPSDHMMQGEEQTEDNSASSAHPPVAQNYLSSASGGNFFPSPPPGMPPLPPPGFALPAQSSQQQQQLFPPDGAAASSQVQVPPGYSATVMPDGQVHYHPVTFTFGRPGDPPGVTGPAQALALMQNFFPHAQGVQQHSVEDDSRLDIPLDDDLEMGQVCAKCARWQAEGKIMSGRCPHTGWECDRIKF</sequence>
<feature type="compositionally biased region" description="Acidic residues" evidence="1">
    <location>
        <begin position="816"/>
        <end position="834"/>
    </location>
</feature>
<reference evidence="2" key="1">
    <citation type="submission" date="2014-11" db="EMBL/GenBank/DDBJ databases">
        <authorList>
            <person name="Otto D Thomas"/>
            <person name="Naeem Raeece"/>
        </authorList>
    </citation>
    <scope>NUCLEOTIDE SEQUENCE</scope>
</reference>
<feature type="compositionally biased region" description="Low complexity" evidence="1">
    <location>
        <begin position="531"/>
        <end position="543"/>
    </location>
</feature>
<dbReference type="AlphaFoldDB" id="A0A0G4GZZ8"/>
<feature type="region of interest" description="Disordered" evidence="1">
    <location>
        <begin position="694"/>
        <end position="714"/>
    </location>
</feature>
<feature type="compositionally biased region" description="Low complexity" evidence="1">
    <location>
        <begin position="906"/>
        <end position="926"/>
    </location>
</feature>
<feature type="compositionally biased region" description="Pro residues" evidence="1">
    <location>
        <begin position="979"/>
        <end position="993"/>
    </location>
</feature>
<feature type="region of interest" description="Disordered" evidence="1">
    <location>
        <begin position="1"/>
        <end position="21"/>
    </location>
</feature>
<feature type="region of interest" description="Disordered" evidence="1">
    <location>
        <begin position="522"/>
        <end position="592"/>
    </location>
</feature>
<proteinExistence type="predicted"/>
<protein>
    <submittedName>
        <fullName evidence="2">Uncharacterized protein</fullName>
    </submittedName>
</protein>
<organism evidence="2">
    <name type="scientific">Chromera velia CCMP2878</name>
    <dbReference type="NCBI Taxonomy" id="1169474"/>
    <lineage>
        <taxon>Eukaryota</taxon>
        <taxon>Sar</taxon>
        <taxon>Alveolata</taxon>
        <taxon>Colpodellida</taxon>
        <taxon>Chromeraceae</taxon>
        <taxon>Chromera</taxon>
    </lineage>
</organism>
<gene>
    <name evidence="2" type="ORF">Cvel_5465</name>
</gene>